<proteinExistence type="predicted"/>
<reference evidence="1" key="1">
    <citation type="submission" date="2018-01" db="EMBL/GenBank/DDBJ databases">
        <authorList>
            <person name="Regsiter A."/>
            <person name="William W."/>
        </authorList>
    </citation>
    <scope>NUCLEOTIDE SEQUENCE</scope>
    <source>
        <strain evidence="1">TRIP AH-1</strain>
    </source>
</reference>
<organism evidence="1">
    <name type="scientific">uncultured Desulfobacterium sp</name>
    <dbReference type="NCBI Taxonomy" id="201089"/>
    <lineage>
        <taxon>Bacteria</taxon>
        <taxon>Pseudomonadati</taxon>
        <taxon>Thermodesulfobacteriota</taxon>
        <taxon>Desulfobacteria</taxon>
        <taxon>Desulfobacterales</taxon>
        <taxon>Desulfobacteriaceae</taxon>
        <taxon>Desulfobacterium</taxon>
        <taxon>environmental samples</taxon>
    </lineage>
</organism>
<dbReference type="EMBL" id="OJIN01000182">
    <property type="protein sequence ID" value="SPD75016.1"/>
    <property type="molecule type" value="Genomic_DNA"/>
</dbReference>
<protein>
    <submittedName>
        <fullName evidence="1">Uncharacterized protein</fullName>
    </submittedName>
</protein>
<dbReference type="AlphaFoldDB" id="A0A445MZW3"/>
<accession>A0A445MZW3</accession>
<name>A0A445MZW3_9BACT</name>
<evidence type="ECO:0000313" key="1">
    <source>
        <dbReference type="EMBL" id="SPD75016.1"/>
    </source>
</evidence>
<gene>
    <name evidence="1" type="ORF">PITCH_A400051</name>
</gene>
<sequence>MVEPYSSREIAEKAFDMKAGIALSHDIIIKKWDITCHSEINLVSLITTTWVLMLHRKSMLVLELAYLLHFDRGANVYIFE</sequence>